<evidence type="ECO:0000256" key="1">
    <source>
        <dbReference type="SAM" id="MobiDB-lite"/>
    </source>
</evidence>
<evidence type="ECO:0000313" key="3">
    <source>
        <dbReference type="Proteomes" id="UP000664601"/>
    </source>
</evidence>
<dbReference type="Proteomes" id="UP000664601">
    <property type="component" value="Unassembled WGS sequence"/>
</dbReference>
<dbReference type="RefSeq" id="WP_207674458.1">
    <property type="nucleotide sequence ID" value="NZ_JAFREM010000024.1"/>
</dbReference>
<protein>
    <recommendedName>
        <fullName evidence="4">Replication-associated protein</fullName>
    </recommendedName>
</protein>
<name>A0ABS3LEK8_9ENTE</name>
<keyword evidence="3" id="KW-1185">Reference proteome</keyword>
<feature type="compositionally biased region" description="Basic and acidic residues" evidence="1">
    <location>
        <begin position="56"/>
        <end position="69"/>
    </location>
</feature>
<dbReference type="EMBL" id="JAFREM010000024">
    <property type="protein sequence ID" value="MBO1307458.1"/>
    <property type="molecule type" value="Genomic_DNA"/>
</dbReference>
<evidence type="ECO:0008006" key="4">
    <source>
        <dbReference type="Google" id="ProtNLM"/>
    </source>
</evidence>
<reference evidence="2 3" key="1">
    <citation type="submission" date="2021-03" db="EMBL/GenBank/DDBJ databases">
        <title>Enterococcal diversity collection.</title>
        <authorList>
            <person name="Gilmore M.S."/>
            <person name="Schwartzman J."/>
            <person name="Van Tyne D."/>
            <person name="Martin M."/>
            <person name="Earl A.M."/>
            <person name="Manson A.L."/>
            <person name="Straub T."/>
            <person name="Salamzade R."/>
            <person name="Saavedra J."/>
            <person name="Lebreton F."/>
            <person name="Prichula J."/>
            <person name="Schaufler K."/>
            <person name="Gaca A."/>
            <person name="Sgardioli B."/>
            <person name="Wagenaar J."/>
            <person name="Strong T."/>
        </authorList>
    </citation>
    <scope>NUCLEOTIDE SEQUENCE [LARGE SCALE GENOMIC DNA]</scope>
    <source>
        <strain evidence="2 3">669A</strain>
    </source>
</reference>
<evidence type="ECO:0000313" key="2">
    <source>
        <dbReference type="EMBL" id="MBO1307458.1"/>
    </source>
</evidence>
<organism evidence="2 3">
    <name type="scientific">Candidatus Enterococcus moelleringii</name>
    <dbReference type="NCBI Taxonomy" id="2815325"/>
    <lineage>
        <taxon>Bacteria</taxon>
        <taxon>Bacillati</taxon>
        <taxon>Bacillota</taxon>
        <taxon>Bacilli</taxon>
        <taxon>Lactobacillales</taxon>
        <taxon>Enterococcaceae</taxon>
        <taxon>Enterococcus</taxon>
    </lineage>
</organism>
<comment type="caution">
    <text evidence="2">The sequence shown here is derived from an EMBL/GenBank/DDBJ whole genome shotgun (WGS) entry which is preliminary data.</text>
</comment>
<accession>A0ABS3LEK8</accession>
<feature type="region of interest" description="Disordered" evidence="1">
    <location>
        <begin position="1"/>
        <end position="95"/>
    </location>
</feature>
<gene>
    <name evidence="2" type="ORF">JZO70_14875</name>
</gene>
<proteinExistence type="predicted"/>
<sequence length="186" mass="21822">MAKKMKLDSLLTANKKNKGIEKMSEYSNQEQIEKPAAKPSSKDLLANAPIQKVPTKKPENTIDRSHFVETPKYQVPQPAPTAASEEEVGKRGRKRQYYDPRLKALEMQKISARTKIRIQNLINAKFDGFTPDKMFDWLYEYYIEKELSKDDRDFLNHVEETAMEEYKEKPKYQKLFAELENDEKKN</sequence>